<dbReference type="Gene3D" id="3.30.450.20">
    <property type="entry name" value="PAS domain"/>
    <property type="match status" value="1"/>
</dbReference>
<dbReference type="InterPro" id="IPR003660">
    <property type="entry name" value="HAMP_dom"/>
</dbReference>
<dbReference type="SMART" id="SM00091">
    <property type="entry name" value="PAS"/>
    <property type="match status" value="1"/>
</dbReference>
<reference evidence="8 9" key="1">
    <citation type="submission" date="2024-07" db="EMBL/GenBank/DDBJ databases">
        <title>Uliginosibacterium paludis KCTC:42655.</title>
        <authorList>
            <person name="Kim M.K."/>
        </authorList>
    </citation>
    <scope>NUCLEOTIDE SEQUENCE [LARGE SCALE GENOMIC DNA]</scope>
    <source>
        <strain evidence="8 9">KCTC 42655</strain>
    </source>
</reference>
<dbReference type="PANTHER" id="PTHR32089">
    <property type="entry name" value="METHYL-ACCEPTING CHEMOTAXIS PROTEIN MCPB"/>
    <property type="match status" value="1"/>
</dbReference>
<dbReference type="Pfam" id="PF00015">
    <property type="entry name" value="MCPsignal"/>
    <property type="match status" value="1"/>
</dbReference>
<dbReference type="NCBIfam" id="TIGR00229">
    <property type="entry name" value="sensory_box"/>
    <property type="match status" value="1"/>
</dbReference>
<name>A0ABV2CU63_9RHOO</name>
<dbReference type="Pfam" id="PF08447">
    <property type="entry name" value="PAS_3"/>
    <property type="match status" value="1"/>
</dbReference>
<feature type="domain" description="Methyl-accepting transducer" evidence="5">
    <location>
        <begin position="417"/>
        <end position="653"/>
    </location>
</feature>
<dbReference type="Pfam" id="PF00672">
    <property type="entry name" value="HAMP"/>
    <property type="match status" value="1"/>
</dbReference>
<gene>
    <name evidence="8" type="ORF">ABVT11_16620</name>
</gene>
<evidence type="ECO:0000259" key="5">
    <source>
        <dbReference type="PROSITE" id="PS50111"/>
    </source>
</evidence>
<dbReference type="RefSeq" id="WP_345927457.1">
    <property type="nucleotide sequence ID" value="NZ_JBDIVF010000004.1"/>
</dbReference>
<accession>A0ABV2CU63</accession>
<dbReference type="SMART" id="SM00283">
    <property type="entry name" value="MA"/>
    <property type="match status" value="1"/>
</dbReference>
<dbReference type="SMART" id="SM00304">
    <property type="entry name" value="HAMP"/>
    <property type="match status" value="1"/>
</dbReference>
<feature type="transmembrane region" description="Helical" evidence="4">
    <location>
        <begin position="336"/>
        <end position="357"/>
    </location>
</feature>
<evidence type="ECO:0000259" key="7">
    <source>
        <dbReference type="PROSITE" id="PS50885"/>
    </source>
</evidence>
<dbReference type="PRINTS" id="PR00260">
    <property type="entry name" value="CHEMTRNSDUCR"/>
</dbReference>
<comment type="similarity">
    <text evidence="2">Belongs to the methyl-accepting chemotaxis (MCP) protein family.</text>
</comment>
<keyword evidence="9" id="KW-1185">Reference proteome</keyword>
<protein>
    <submittedName>
        <fullName evidence="8">Methyl-accepting chemotaxis protein</fullName>
    </submittedName>
</protein>
<dbReference type="Proteomes" id="UP001548590">
    <property type="component" value="Unassembled WGS sequence"/>
</dbReference>
<comment type="caution">
    <text evidence="8">The sequence shown here is derived from an EMBL/GenBank/DDBJ whole genome shotgun (WGS) entry which is preliminary data.</text>
</comment>
<feature type="domain" description="PAS" evidence="6">
    <location>
        <begin position="25"/>
        <end position="76"/>
    </location>
</feature>
<evidence type="ECO:0000313" key="9">
    <source>
        <dbReference type="Proteomes" id="UP001548590"/>
    </source>
</evidence>
<dbReference type="InterPro" id="IPR004089">
    <property type="entry name" value="MCPsignal_dom"/>
</dbReference>
<dbReference type="SUPFAM" id="SSF58104">
    <property type="entry name" value="Methyl-accepting chemotaxis protein (MCP) signaling domain"/>
    <property type="match status" value="1"/>
</dbReference>
<dbReference type="CDD" id="cd11386">
    <property type="entry name" value="MCP_signal"/>
    <property type="match status" value="1"/>
</dbReference>
<dbReference type="InterPro" id="IPR024478">
    <property type="entry name" value="HlyB_4HB_MCP"/>
</dbReference>
<keyword evidence="4" id="KW-0812">Transmembrane</keyword>
<dbReference type="InterPro" id="IPR035965">
    <property type="entry name" value="PAS-like_dom_sf"/>
</dbReference>
<feature type="domain" description="HAMP" evidence="7">
    <location>
        <begin position="360"/>
        <end position="412"/>
    </location>
</feature>
<dbReference type="InterPro" id="IPR013655">
    <property type="entry name" value="PAS_fold_3"/>
</dbReference>
<evidence type="ECO:0000256" key="4">
    <source>
        <dbReference type="SAM" id="Phobius"/>
    </source>
</evidence>
<keyword evidence="4" id="KW-0472">Membrane</keyword>
<dbReference type="EMBL" id="JBEWLZ010000012">
    <property type="protein sequence ID" value="MET1491464.1"/>
    <property type="molecule type" value="Genomic_DNA"/>
</dbReference>
<evidence type="ECO:0000259" key="6">
    <source>
        <dbReference type="PROSITE" id="PS50112"/>
    </source>
</evidence>
<proteinExistence type="inferred from homology"/>
<evidence type="ECO:0000256" key="2">
    <source>
        <dbReference type="ARBA" id="ARBA00029447"/>
    </source>
</evidence>
<dbReference type="InterPro" id="IPR004090">
    <property type="entry name" value="Chemotax_Me-accpt_rcpt"/>
</dbReference>
<dbReference type="PANTHER" id="PTHR32089:SF112">
    <property type="entry name" value="LYSOZYME-LIKE PROTEIN-RELATED"/>
    <property type="match status" value="1"/>
</dbReference>
<evidence type="ECO:0000313" key="8">
    <source>
        <dbReference type="EMBL" id="MET1491464.1"/>
    </source>
</evidence>
<dbReference type="Pfam" id="PF12729">
    <property type="entry name" value="4HB_MCP_1"/>
    <property type="match status" value="1"/>
</dbReference>
<dbReference type="Gene3D" id="1.10.287.950">
    <property type="entry name" value="Methyl-accepting chemotaxis protein"/>
    <property type="match status" value="1"/>
</dbReference>
<keyword evidence="4" id="KW-1133">Transmembrane helix</keyword>
<organism evidence="8 9">
    <name type="scientific">Uliginosibacterium paludis</name>
    <dbReference type="NCBI Taxonomy" id="1615952"/>
    <lineage>
        <taxon>Bacteria</taxon>
        <taxon>Pseudomonadati</taxon>
        <taxon>Pseudomonadota</taxon>
        <taxon>Betaproteobacteria</taxon>
        <taxon>Rhodocyclales</taxon>
        <taxon>Zoogloeaceae</taxon>
        <taxon>Uliginosibacterium</taxon>
    </lineage>
</organism>
<feature type="transmembrane region" description="Helical" evidence="4">
    <location>
        <begin position="156"/>
        <end position="177"/>
    </location>
</feature>
<sequence>MRNNQPVTGQEYILHDGAAIISRTNAKGRIVACNEEFVEASGFSEEELLGQPHNIVRHPDMPPEAFRDLWQTLASGHAWTGFVKNRRKNGDHYWVRATAAPLSDGSGHSSVRIKPSRAEVAEAEALYARMRSDPALRLEGGRVVRQRRFRLPAMKLSMRLAMMAIVPLIAILILASLNLKGLYKTGKDVTELHDVSLEPMEQMAEINDLGHLGVTSLLAALVAPDDKARIASLRQESEAYRNEMEKRWQAFAASPAAGVLPKMAEHGKQREATSALVAEGFSLLDAGKPAEAGALVNTRLMPALKAQEDVADGLKEDLGKAADEAYGDARDVFRTALIEAVLLVVLASVCTLVFLVINRNHVLRNLEATRAATRAIASGDLIRPLPPGGNDEFGELISDVAIMRNALHELIAGMRQNAEALSKASCDLSRAAEQSAEASTLQASTASGMAAAVEQLSVSISMVDAGAQEASSATRRAYESSGEGGEVIRQASSEMRVIASAIEAASGSMAELQALSTSISGIVEVIREVADQTNLLALNAAIEAARAGEQGRGFAVVADEVRKLAERTGRATGEIGGMIAQIQSSASRAVLEMEDSVRKASSGLTLSEKAASSIKEIVEGSQSVLKAVSEISNALKEQSAATHDITQRVEEVARNSDEGSHSAEQVADSARHLEALAAHSRQLAELFRIA</sequence>
<evidence type="ECO:0000256" key="1">
    <source>
        <dbReference type="ARBA" id="ARBA00023224"/>
    </source>
</evidence>
<dbReference type="PROSITE" id="PS50112">
    <property type="entry name" value="PAS"/>
    <property type="match status" value="1"/>
</dbReference>
<evidence type="ECO:0000256" key="3">
    <source>
        <dbReference type="PROSITE-ProRule" id="PRU00284"/>
    </source>
</evidence>
<dbReference type="SUPFAM" id="SSF55785">
    <property type="entry name" value="PYP-like sensor domain (PAS domain)"/>
    <property type="match status" value="1"/>
</dbReference>
<dbReference type="InterPro" id="IPR000014">
    <property type="entry name" value="PAS"/>
</dbReference>
<dbReference type="PROSITE" id="PS50111">
    <property type="entry name" value="CHEMOTAXIS_TRANSDUC_2"/>
    <property type="match status" value="1"/>
</dbReference>
<dbReference type="CDD" id="cd00130">
    <property type="entry name" value="PAS"/>
    <property type="match status" value="1"/>
</dbReference>
<keyword evidence="1 3" id="KW-0807">Transducer</keyword>
<dbReference type="PROSITE" id="PS50885">
    <property type="entry name" value="HAMP"/>
    <property type="match status" value="1"/>
</dbReference>